<name>A0AAE1MLD3_9FABA</name>
<evidence type="ECO:0000313" key="3">
    <source>
        <dbReference type="Proteomes" id="UP001293593"/>
    </source>
</evidence>
<feature type="compositionally biased region" description="Basic and acidic residues" evidence="1">
    <location>
        <begin position="200"/>
        <end position="219"/>
    </location>
</feature>
<sequence length="258" mass="28604">MTNMVKGLTLPSMQPSQVACVYCRGEHSYAQCSSNPDAVNFVNKFNRGSNANHPYSNTYNPGWRQHPNFSLNPLGAQATRQSSSQQFSNRASNPSGFTQPARQQDGDSNSQNSMMNLLKDYISKNDAIIQNQQVTLWNLETQVGQLATALNNRPTGALPSDTEAPRIQGREEVKMIELRSGKSLTPMTTTKQPMVISNPRPEKSKEGQKGTEQPLESKQRQPRLPPPEQNPGAATLPPHSFGRSRSMPNNNCYRFTKA</sequence>
<evidence type="ECO:0000313" key="2">
    <source>
        <dbReference type="EMBL" id="KAK4269664.1"/>
    </source>
</evidence>
<reference evidence="2" key="1">
    <citation type="submission" date="2023-10" db="EMBL/GenBank/DDBJ databases">
        <title>Chromosome-level genome of the transformable northern wattle, Acacia crassicarpa.</title>
        <authorList>
            <person name="Massaro I."/>
            <person name="Sinha N.R."/>
            <person name="Poethig S."/>
            <person name="Leichty A.R."/>
        </authorList>
    </citation>
    <scope>NUCLEOTIDE SEQUENCE</scope>
    <source>
        <strain evidence="2">Acra3RX</strain>
        <tissue evidence="2">Leaf</tissue>
    </source>
</reference>
<dbReference type="AlphaFoldDB" id="A0AAE1MLD3"/>
<organism evidence="2 3">
    <name type="scientific">Acacia crassicarpa</name>
    <name type="common">northern wattle</name>
    <dbReference type="NCBI Taxonomy" id="499986"/>
    <lineage>
        <taxon>Eukaryota</taxon>
        <taxon>Viridiplantae</taxon>
        <taxon>Streptophyta</taxon>
        <taxon>Embryophyta</taxon>
        <taxon>Tracheophyta</taxon>
        <taxon>Spermatophyta</taxon>
        <taxon>Magnoliopsida</taxon>
        <taxon>eudicotyledons</taxon>
        <taxon>Gunneridae</taxon>
        <taxon>Pentapetalae</taxon>
        <taxon>rosids</taxon>
        <taxon>fabids</taxon>
        <taxon>Fabales</taxon>
        <taxon>Fabaceae</taxon>
        <taxon>Caesalpinioideae</taxon>
        <taxon>mimosoid clade</taxon>
        <taxon>Acacieae</taxon>
        <taxon>Acacia</taxon>
    </lineage>
</organism>
<dbReference type="EMBL" id="JAWXYG010000006">
    <property type="protein sequence ID" value="KAK4269664.1"/>
    <property type="molecule type" value="Genomic_DNA"/>
</dbReference>
<keyword evidence="3" id="KW-1185">Reference proteome</keyword>
<proteinExistence type="predicted"/>
<comment type="caution">
    <text evidence="2">The sequence shown here is derived from an EMBL/GenBank/DDBJ whole genome shotgun (WGS) entry which is preliminary data.</text>
</comment>
<gene>
    <name evidence="2" type="ORF">QN277_022792</name>
</gene>
<accession>A0AAE1MLD3</accession>
<feature type="region of interest" description="Disordered" evidence="1">
    <location>
        <begin position="182"/>
        <end position="258"/>
    </location>
</feature>
<evidence type="ECO:0000256" key="1">
    <source>
        <dbReference type="SAM" id="MobiDB-lite"/>
    </source>
</evidence>
<protein>
    <submittedName>
        <fullName evidence="2">Uncharacterized protein</fullName>
    </submittedName>
</protein>
<feature type="region of interest" description="Disordered" evidence="1">
    <location>
        <begin position="52"/>
        <end position="113"/>
    </location>
</feature>
<feature type="compositionally biased region" description="Polar residues" evidence="1">
    <location>
        <begin position="246"/>
        <end position="258"/>
    </location>
</feature>
<feature type="compositionally biased region" description="Polar residues" evidence="1">
    <location>
        <begin position="182"/>
        <end position="192"/>
    </location>
</feature>
<feature type="compositionally biased region" description="Polar residues" evidence="1">
    <location>
        <begin position="78"/>
        <end position="113"/>
    </location>
</feature>
<dbReference type="Proteomes" id="UP001293593">
    <property type="component" value="Unassembled WGS sequence"/>
</dbReference>